<evidence type="ECO:0000256" key="10">
    <source>
        <dbReference type="PROSITE-ProRule" id="PRU01360"/>
    </source>
</evidence>
<evidence type="ECO:0000256" key="5">
    <source>
        <dbReference type="ARBA" id="ARBA00022692"/>
    </source>
</evidence>
<evidence type="ECO:0000256" key="6">
    <source>
        <dbReference type="ARBA" id="ARBA00023077"/>
    </source>
</evidence>
<dbReference type="Gene3D" id="2.40.170.20">
    <property type="entry name" value="TonB-dependent receptor, beta-barrel domain"/>
    <property type="match status" value="1"/>
</dbReference>
<dbReference type="EMBL" id="JAJIRN010000012">
    <property type="protein sequence ID" value="MCV2371075.1"/>
    <property type="molecule type" value="Genomic_DNA"/>
</dbReference>
<comment type="similarity">
    <text evidence="2 10 11">Belongs to the TonB-dependent receptor family.</text>
</comment>
<name>A0ABT2YLY4_9BURK</name>
<evidence type="ECO:0000313" key="16">
    <source>
        <dbReference type="Proteomes" id="UP001209701"/>
    </source>
</evidence>
<dbReference type="Proteomes" id="UP001209701">
    <property type="component" value="Unassembled WGS sequence"/>
</dbReference>
<evidence type="ECO:0000256" key="1">
    <source>
        <dbReference type="ARBA" id="ARBA00004571"/>
    </source>
</evidence>
<dbReference type="PANTHER" id="PTHR47234">
    <property type="match status" value="1"/>
</dbReference>
<reference evidence="15 16" key="1">
    <citation type="submission" date="2021-11" db="EMBL/GenBank/DDBJ databases">
        <authorList>
            <person name="Liang Q."/>
            <person name="Mou H."/>
            <person name="Liu Z."/>
        </authorList>
    </citation>
    <scope>NUCLEOTIDE SEQUENCE [LARGE SCALE GENOMIC DNA]</scope>
    <source>
        <strain evidence="15 16">CHU3</strain>
    </source>
</reference>
<evidence type="ECO:0000256" key="12">
    <source>
        <dbReference type="SAM" id="SignalP"/>
    </source>
</evidence>
<dbReference type="Gene3D" id="2.170.130.10">
    <property type="entry name" value="TonB-dependent receptor, plug domain"/>
    <property type="match status" value="1"/>
</dbReference>
<keyword evidence="5 10" id="KW-0812">Transmembrane</keyword>
<dbReference type="InterPro" id="IPR000531">
    <property type="entry name" value="Beta-barrel_TonB"/>
</dbReference>
<dbReference type="InterPro" id="IPR039426">
    <property type="entry name" value="TonB-dep_rcpt-like"/>
</dbReference>
<dbReference type="CDD" id="cd01347">
    <property type="entry name" value="ligand_gated_channel"/>
    <property type="match status" value="1"/>
</dbReference>
<organism evidence="15 16">
    <name type="scientific">Roseateles oligotrophus</name>
    <dbReference type="NCBI Taxonomy" id="1769250"/>
    <lineage>
        <taxon>Bacteria</taxon>
        <taxon>Pseudomonadati</taxon>
        <taxon>Pseudomonadota</taxon>
        <taxon>Betaproteobacteria</taxon>
        <taxon>Burkholderiales</taxon>
        <taxon>Sphaerotilaceae</taxon>
        <taxon>Roseateles</taxon>
    </lineage>
</organism>
<dbReference type="InterPro" id="IPR037066">
    <property type="entry name" value="Plug_dom_sf"/>
</dbReference>
<feature type="chain" id="PRO_5046232098" evidence="12">
    <location>
        <begin position="23"/>
        <end position="872"/>
    </location>
</feature>
<dbReference type="PROSITE" id="PS52016">
    <property type="entry name" value="TONB_DEPENDENT_REC_3"/>
    <property type="match status" value="1"/>
</dbReference>
<evidence type="ECO:0000256" key="11">
    <source>
        <dbReference type="RuleBase" id="RU003357"/>
    </source>
</evidence>
<keyword evidence="7 10" id="KW-0472">Membrane</keyword>
<keyword evidence="4 10" id="KW-1134">Transmembrane beta strand</keyword>
<feature type="domain" description="TonB-dependent receptor-like beta-barrel" evidence="13">
    <location>
        <begin position="364"/>
        <end position="834"/>
    </location>
</feature>
<accession>A0ABT2YLY4</accession>
<gene>
    <name evidence="15" type="ORF">LNV07_23550</name>
</gene>
<comment type="caution">
    <text evidence="15">The sequence shown here is derived from an EMBL/GenBank/DDBJ whole genome shotgun (WGS) entry which is preliminary data.</text>
</comment>
<sequence>MKKTHISLAVALLAAFSVQAQAQQQLDRVEVTGSAIKRIDGETANPVTVIKMSDLKNEGVTSVEQMLSRISASQTTQSGSQAVGSATGGATFANLRGLGQDKTLVLLNGRRIANNALDATAPDLNMIPFAAIERVEVLRDGASALYGTDAIGGVINFITKKSFTGGTLTLGLDSPQKEGAKSKNFNLGGGYGDLAKDKFNIFAVFDYSQQDPLNAGQRPYVNRGTPKTSATPFPANYYQNDDSANPAAPGCASPMLVSDGAVGCKYLYSRVVDLVPETKRLSGLAKASVQLSDDHLLSFEYFRAENTNKTVIAGVPYGALSMDPGTKYYPGKGITPAAPASAKIDAKLPITVKMRDEISGGRADESVNTQQRFVANLEGTLAGWDYQTGLAYNENEIINKLIGGYTDGAQITAGVKTGVINPFGPQDAAGKAVFEKAAVRGTLYTGLGKVTSLDLKASRELGNWLGAGNAGLALGTEYRKEDFTNKANTEFAEKVVASTGYDPTINNHGTRNVSAVYGEVSLPVLAGLELGAALRHDRYSDSGSTTNPKFTFRYQPNKQMLMRGSYSTGFRAPSLYELNAPQTYTNTGNNHDDPVRCPGGKPIPGAPKAANCDQQFQSLGGGNPNLKPETSVNKTLGFVFEPMVDASVGLDFWWISYEHKIDVLPENAVFADPVKYASLFKRAADGTLATDGSLCPGVKCGYVELLTKNLGGVRTNGVDLTANYRLRTAALGTFSAGLNGTYVNKYEYQNEENGAWIQRAGTYSGNNGPIFRWSQSLSLGWKHGDFGLGLVNRYKTGYTDEDPKHKVDSYSIWDMYGTWAPIKSVSLTAGVRNLLNQDPPFSNQTRTFQTGFDPRFADPVGRVFYARAGYTF</sequence>
<dbReference type="InterPro" id="IPR036942">
    <property type="entry name" value="Beta-barrel_TonB_sf"/>
</dbReference>
<evidence type="ECO:0000259" key="14">
    <source>
        <dbReference type="Pfam" id="PF07715"/>
    </source>
</evidence>
<dbReference type="PANTHER" id="PTHR47234:SF2">
    <property type="entry name" value="TONB-DEPENDENT RECEPTOR"/>
    <property type="match status" value="1"/>
</dbReference>
<keyword evidence="6 11" id="KW-0798">TonB box</keyword>
<evidence type="ECO:0000256" key="9">
    <source>
        <dbReference type="ARBA" id="ARBA00023237"/>
    </source>
</evidence>
<keyword evidence="3 10" id="KW-0813">Transport</keyword>
<keyword evidence="9 10" id="KW-0998">Cell outer membrane</keyword>
<feature type="domain" description="TonB-dependent receptor plug" evidence="14">
    <location>
        <begin position="42"/>
        <end position="154"/>
    </location>
</feature>
<evidence type="ECO:0000256" key="7">
    <source>
        <dbReference type="ARBA" id="ARBA00023136"/>
    </source>
</evidence>
<comment type="subcellular location">
    <subcellularLocation>
        <location evidence="1 10">Cell outer membrane</location>
        <topology evidence="1 10">Multi-pass membrane protein</topology>
    </subcellularLocation>
</comment>
<evidence type="ECO:0000256" key="2">
    <source>
        <dbReference type="ARBA" id="ARBA00009810"/>
    </source>
</evidence>
<evidence type="ECO:0000313" key="15">
    <source>
        <dbReference type="EMBL" id="MCV2371075.1"/>
    </source>
</evidence>
<evidence type="ECO:0000256" key="4">
    <source>
        <dbReference type="ARBA" id="ARBA00022452"/>
    </source>
</evidence>
<keyword evidence="12" id="KW-0732">Signal</keyword>
<proteinExistence type="inferred from homology"/>
<dbReference type="SUPFAM" id="SSF56935">
    <property type="entry name" value="Porins"/>
    <property type="match status" value="1"/>
</dbReference>
<dbReference type="InterPro" id="IPR012910">
    <property type="entry name" value="Plug_dom"/>
</dbReference>
<dbReference type="RefSeq" id="WP_263573655.1">
    <property type="nucleotide sequence ID" value="NZ_JAJIRN010000012.1"/>
</dbReference>
<evidence type="ECO:0000256" key="8">
    <source>
        <dbReference type="ARBA" id="ARBA00023170"/>
    </source>
</evidence>
<feature type="signal peptide" evidence="12">
    <location>
        <begin position="1"/>
        <end position="22"/>
    </location>
</feature>
<protein>
    <submittedName>
        <fullName evidence="15">TonB-dependent receptor</fullName>
    </submittedName>
</protein>
<evidence type="ECO:0000259" key="13">
    <source>
        <dbReference type="Pfam" id="PF00593"/>
    </source>
</evidence>
<keyword evidence="16" id="KW-1185">Reference proteome</keyword>
<evidence type="ECO:0000256" key="3">
    <source>
        <dbReference type="ARBA" id="ARBA00022448"/>
    </source>
</evidence>
<keyword evidence="8 15" id="KW-0675">Receptor</keyword>
<dbReference type="Pfam" id="PF07715">
    <property type="entry name" value="Plug"/>
    <property type="match status" value="1"/>
</dbReference>
<dbReference type="Pfam" id="PF00593">
    <property type="entry name" value="TonB_dep_Rec_b-barrel"/>
    <property type="match status" value="1"/>
</dbReference>